<dbReference type="PANTHER" id="PTHR30386">
    <property type="entry name" value="MEMBRANE FUSION SUBUNIT OF EMRAB-TOLC MULTIDRUG EFFLUX PUMP"/>
    <property type="match status" value="1"/>
</dbReference>
<gene>
    <name evidence="13" type="ORF">EDC56_0509</name>
</gene>
<keyword evidence="5 9" id="KW-0997">Cell inner membrane</keyword>
<evidence type="ECO:0000256" key="9">
    <source>
        <dbReference type="RuleBase" id="RU365093"/>
    </source>
</evidence>
<dbReference type="GO" id="GO:0009306">
    <property type="term" value="P:protein secretion"/>
    <property type="evidence" value="ECO:0007669"/>
    <property type="project" value="InterPro"/>
</dbReference>
<dbReference type="Gene3D" id="2.40.50.100">
    <property type="match status" value="1"/>
</dbReference>
<feature type="domain" description="AprE-like long alpha-helical hairpin" evidence="11">
    <location>
        <begin position="120"/>
        <end position="293"/>
    </location>
</feature>
<feature type="transmembrane region" description="Helical" evidence="9">
    <location>
        <begin position="34"/>
        <end position="54"/>
    </location>
</feature>
<comment type="caution">
    <text evidence="13">The sequence shown here is derived from an EMBL/GenBank/DDBJ whole genome shotgun (WGS) entry which is preliminary data.</text>
</comment>
<dbReference type="InterPro" id="IPR058781">
    <property type="entry name" value="HH_AprE-like"/>
</dbReference>
<dbReference type="PANTHER" id="PTHR30386:SF26">
    <property type="entry name" value="TRANSPORT PROTEIN COMB"/>
    <property type="match status" value="1"/>
</dbReference>
<keyword evidence="8 9" id="KW-0472">Membrane</keyword>
<dbReference type="EMBL" id="RKHR01000003">
    <property type="protein sequence ID" value="ROS04990.1"/>
    <property type="molecule type" value="Genomic_DNA"/>
</dbReference>
<dbReference type="PRINTS" id="PR01490">
    <property type="entry name" value="RTXTOXIND"/>
</dbReference>
<reference evidence="13 14" key="1">
    <citation type="submission" date="2018-11" db="EMBL/GenBank/DDBJ databases">
        <title>Genomic Encyclopedia of Type Strains, Phase IV (KMG-IV): sequencing the most valuable type-strain genomes for metagenomic binning, comparative biology and taxonomic classification.</title>
        <authorList>
            <person name="Goeker M."/>
        </authorList>
    </citation>
    <scope>NUCLEOTIDE SEQUENCE [LARGE SCALE GENOMIC DNA]</scope>
    <source>
        <strain evidence="13 14">DSM 100316</strain>
    </source>
</reference>
<evidence type="ECO:0000256" key="1">
    <source>
        <dbReference type="ARBA" id="ARBA00004377"/>
    </source>
</evidence>
<evidence type="ECO:0000256" key="7">
    <source>
        <dbReference type="ARBA" id="ARBA00022989"/>
    </source>
</evidence>
<comment type="similarity">
    <text evidence="2 9">Belongs to the membrane fusion protein (MFP) (TC 8.A.1) family.</text>
</comment>
<dbReference type="PROSITE" id="PS00543">
    <property type="entry name" value="HLYD_FAMILY"/>
    <property type="match status" value="1"/>
</dbReference>
<evidence type="ECO:0000256" key="2">
    <source>
        <dbReference type="ARBA" id="ARBA00009477"/>
    </source>
</evidence>
<dbReference type="NCBIfam" id="TIGR01843">
    <property type="entry name" value="type_I_hlyD"/>
    <property type="match status" value="1"/>
</dbReference>
<evidence type="ECO:0000256" key="8">
    <source>
        <dbReference type="ARBA" id="ARBA00023136"/>
    </source>
</evidence>
<dbReference type="InterPro" id="IPR050739">
    <property type="entry name" value="MFP"/>
</dbReference>
<evidence type="ECO:0000256" key="10">
    <source>
        <dbReference type="SAM" id="Coils"/>
    </source>
</evidence>
<evidence type="ECO:0000256" key="3">
    <source>
        <dbReference type="ARBA" id="ARBA00022448"/>
    </source>
</evidence>
<dbReference type="Pfam" id="PF26002">
    <property type="entry name" value="Beta-barrel_AprE"/>
    <property type="match status" value="1"/>
</dbReference>
<evidence type="ECO:0000313" key="13">
    <source>
        <dbReference type="EMBL" id="ROS04990.1"/>
    </source>
</evidence>
<dbReference type="Gene3D" id="2.40.30.170">
    <property type="match status" value="1"/>
</dbReference>
<evidence type="ECO:0000259" key="11">
    <source>
        <dbReference type="Pfam" id="PF25994"/>
    </source>
</evidence>
<accession>A0A3N2DYQ5</accession>
<keyword evidence="6 9" id="KW-0812">Transmembrane</keyword>
<evidence type="ECO:0000256" key="5">
    <source>
        <dbReference type="ARBA" id="ARBA00022519"/>
    </source>
</evidence>
<dbReference type="Gene3D" id="1.10.287.470">
    <property type="entry name" value="Helix hairpin bin"/>
    <property type="match status" value="1"/>
</dbReference>
<keyword evidence="10" id="KW-0175">Coiled coil</keyword>
<dbReference type="AlphaFoldDB" id="A0A3N2DYQ5"/>
<dbReference type="Pfam" id="PF25994">
    <property type="entry name" value="HH_AprE"/>
    <property type="match status" value="1"/>
</dbReference>
<dbReference type="Proteomes" id="UP000275394">
    <property type="component" value="Unassembled WGS sequence"/>
</dbReference>
<sequence length="448" mass="50596">MPAGSIKVQDKHHASENYLNDPYAQTYFTLPMRYHVLLLATVAFIVSAIVWANFAKLEEVTRADGKVIPARQVQVIQNLEGGIVKEMLVREGDKVTEGQVILRLDDTRFNSMYREGLRNQQGMQAKVARLEAEAEGELFVIPDGLPNDQVEKNYRAEKKLYQSRIKSLAANNDVFGKQLEQAEQEISVAKTEYERAKKIYKYARNELNLSRPLVASGSLSKIEILRLERDAFEKDNIARQLASDIKTRISAQQELQHKVTEHEVNFRTEARDELTTTKEEYEQVVEANIALYDRLLRTEVLSPVNGTVKKLHINTVGGVIQPGKEIIEIVPSDDTLLIEAMVRPADIAFLYPNQKAVVRLTAYDFAVYGSLEGRLEHISADTIVNERGESFYLIRVRTDKVDLSKGGESLAIMPGMTAMVDIITGEKSVIDYLLKPIKRAQMSALTER</sequence>
<dbReference type="InterPro" id="IPR006144">
    <property type="entry name" value="Secretion_HlyD_CS"/>
</dbReference>
<keyword evidence="4 9" id="KW-1003">Cell membrane</keyword>
<comment type="subcellular location">
    <subcellularLocation>
        <location evidence="1 9">Cell inner membrane</location>
        <topology evidence="1 9">Single-pass membrane protein</topology>
    </subcellularLocation>
</comment>
<protein>
    <recommendedName>
        <fullName evidence="9">Membrane fusion protein (MFP) family protein</fullName>
    </recommendedName>
</protein>
<feature type="domain" description="AprE-like beta-barrel" evidence="12">
    <location>
        <begin position="336"/>
        <end position="425"/>
    </location>
</feature>
<proteinExistence type="inferred from homology"/>
<dbReference type="GO" id="GO:0005886">
    <property type="term" value="C:plasma membrane"/>
    <property type="evidence" value="ECO:0007669"/>
    <property type="project" value="UniProtKB-SubCell"/>
</dbReference>
<evidence type="ECO:0000256" key="6">
    <source>
        <dbReference type="ARBA" id="ARBA00022692"/>
    </source>
</evidence>
<name>A0A3N2DYQ5_9GAMM</name>
<dbReference type="InterPro" id="IPR010129">
    <property type="entry name" value="T1SS_HlyD"/>
</dbReference>
<feature type="coiled-coil region" evidence="10">
    <location>
        <begin position="165"/>
        <end position="199"/>
    </location>
</feature>
<keyword evidence="3 9" id="KW-0813">Transport</keyword>
<evidence type="ECO:0000313" key="14">
    <source>
        <dbReference type="Proteomes" id="UP000275394"/>
    </source>
</evidence>
<organism evidence="13 14">
    <name type="scientific">Sinobacterium caligoides</name>
    <dbReference type="NCBI Taxonomy" id="933926"/>
    <lineage>
        <taxon>Bacteria</taxon>
        <taxon>Pseudomonadati</taxon>
        <taxon>Pseudomonadota</taxon>
        <taxon>Gammaproteobacteria</taxon>
        <taxon>Cellvibrionales</taxon>
        <taxon>Spongiibacteraceae</taxon>
        <taxon>Sinobacterium</taxon>
    </lineage>
</organism>
<keyword evidence="7 9" id="KW-1133">Transmembrane helix</keyword>
<dbReference type="InterPro" id="IPR058982">
    <property type="entry name" value="Beta-barrel_AprE"/>
</dbReference>
<evidence type="ECO:0000259" key="12">
    <source>
        <dbReference type="Pfam" id="PF26002"/>
    </source>
</evidence>
<keyword evidence="14" id="KW-1185">Reference proteome</keyword>
<evidence type="ECO:0000256" key="4">
    <source>
        <dbReference type="ARBA" id="ARBA00022475"/>
    </source>
</evidence>